<dbReference type="PANTHER" id="PTHR47526:SF4">
    <property type="entry name" value="SWIM-TYPE DOMAIN-CONTAINING PROTEIN"/>
    <property type="match status" value="1"/>
</dbReference>
<dbReference type="SUPFAM" id="SSF57903">
    <property type="entry name" value="FYVE/PHD zinc finger"/>
    <property type="match status" value="1"/>
</dbReference>
<feature type="region of interest" description="Disordered" evidence="6">
    <location>
        <begin position="204"/>
        <end position="224"/>
    </location>
</feature>
<dbReference type="InterPro" id="IPR042020">
    <property type="entry name" value="ING3_PHD"/>
</dbReference>
<keyword evidence="2" id="KW-0479">Metal-binding</keyword>
<dbReference type="EMBL" id="CP111020">
    <property type="protein sequence ID" value="WAR14684.1"/>
    <property type="molecule type" value="Genomic_DNA"/>
</dbReference>
<dbReference type="InterPro" id="IPR001965">
    <property type="entry name" value="Znf_PHD"/>
</dbReference>
<dbReference type="InterPro" id="IPR019786">
    <property type="entry name" value="Zinc_finger_PHD-type_CS"/>
</dbReference>
<evidence type="ECO:0000259" key="8">
    <source>
        <dbReference type="PROSITE" id="PS50966"/>
    </source>
</evidence>
<dbReference type="CDD" id="cd15585">
    <property type="entry name" value="PHD_ING3"/>
    <property type="match status" value="1"/>
</dbReference>
<dbReference type="PANTHER" id="PTHR47526">
    <property type="entry name" value="ATP-DEPENDENT DNA HELICASE"/>
    <property type="match status" value="1"/>
</dbReference>
<dbReference type="PROSITE" id="PS50966">
    <property type="entry name" value="ZF_SWIM"/>
    <property type="match status" value="1"/>
</dbReference>
<dbReference type="SMART" id="SM00249">
    <property type="entry name" value="PHD"/>
    <property type="match status" value="1"/>
</dbReference>
<proteinExistence type="predicted"/>
<dbReference type="InterPro" id="IPR019080">
    <property type="entry name" value="YqaJ_viral_recombinase"/>
</dbReference>
<dbReference type="InterPro" id="IPR007527">
    <property type="entry name" value="Znf_SWIM"/>
</dbReference>
<evidence type="ECO:0000256" key="5">
    <source>
        <dbReference type="PROSITE-ProRule" id="PRU00325"/>
    </source>
</evidence>
<keyword evidence="10" id="KW-1185">Reference proteome</keyword>
<evidence type="ECO:0000313" key="10">
    <source>
        <dbReference type="Proteomes" id="UP001164746"/>
    </source>
</evidence>
<dbReference type="InterPro" id="IPR019787">
    <property type="entry name" value="Znf_PHD-finger"/>
</dbReference>
<dbReference type="SUPFAM" id="SSF52980">
    <property type="entry name" value="Restriction endonuclease-like"/>
    <property type="match status" value="1"/>
</dbReference>
<dbReference type="InterPro" id="IPR011011">
    <property type="entry name" value="Znf_FYVE_PHD"/>
</dbReference>
<evidence type="ECO:0000256" key="2">
    <source>
        <dbReference type="ARBA" id="ARBA00022723"/>
    </source>
</evidence>
<dbReference type="CDD" id="cd22343">
    <property type="entry name" value="PDDEXK_lambda_exonuclease-like"/>
    <property type="match status" value="1"/>
</dbReference>
<dbReference type="Pfam" id="PF09588">
    <property type="entry name" value="YqaJ"/>
    <property type="match status" value="1"/>
</dbReference>
<feature type="domain" description="PHD-type" evidence="7">
    <location>
        <begin position="557"/>
        <end position="606"/>
    </location>
</feature>
<evidence type="ECO:0000256" key="1">
    <source>
        <dbReference type="ARBA" id="ARBA00021181"/>
    </source>
</evidence>
<reference evidence="9" key="1">
    <citation type="submission" date="2022-11" db="EMBL/GenBank/DDBJ databases">
        <title>Centuries of genome instability and evolution in soft-shell clam transmissible cancer (bioRxiv).</title>
        <authorList>
            <person name="Hart S.F.M."/>
            <person name="Yonemitsu M.A."/>
            <person name="Giersch R.M."/>
            <person name="Beal B.F."/>
            <person name="Arriagada G."/>
            <person name="Davis B.W."/>
            <person name="Ostrander E.A."/>
            <person name="Goff S.P."/>
            <person name="Metzger M.J."/>
        </authorList>
    </citation>
    <scope>NUCLEOTIDE SEQUENCE</scope>
    <source>
        <strain evidence="9">MELC-2E11</strain>
        <tissue evidence="9">Siphon/mantle</tissue>
    </source>
</reference>
<keyword evidence="4" id="KW-0862">Zinc</keyword>
<name>A0ABY7F025_MYAAR</name>
<dbReference type="Gene3D" id="3.90.320.10">
    <property type="match status" value="1"/>
</dbReference>
<evidence type="ECO:0000256" key="3">
    <source>
        <dbReference type="ARBA" id="ARBA00022771"/>
    </source>
</evidence>
<keyword evidence="3 5" id="KW-0863">Zinc-finger</keyword>
<sequence length="617" mass="69623">MNSRYGYNIRKTTKKNSSYKDGLESSDRIRYETKLDVIGGLDPYDSSLKWSTDVAILPSVTYPDIVNYLIFTPSRFKIDDLKAWKSLEAVNQLCFGWVRERGAIDTAGHIVVMTKRLREKPLQPWVIAKPDGVVVAAHCNCMAGLGEACTHIAALLFSVMAAVEVRDSKSVTESKCWWIQPTATKAINYKEISEIDFTSKKSAARKVTSTSEMPEKTPTTRKASFPKASYSDLMSFCEKAQRLQKKPGLLSVIDPFADEFIPKADKLDLPEQLTKLRDPDLIGNDTTTVLLKCSEVTITCTAEQAANVEMETRQQSKSGLWFRFRAGRITASKMKAACETNPLKPSESLVKSICYPESSRFENIATKWGLSNENRARDQFVKHVSHEHEGMCISDCGFFISTDRPFLGASSDGILTCACCGSACVEVKCPYTIRDDIISESNCTCLEIKEGQLTLNREHSYFYQVQTQMGVCKMDVTYFVVWTSKDLFVETIPFDKNFYENICMKADNLFQIAILPELVAKVYTTLVVDKNDLNQSLCTPLLKSSENIQSPVKSDEKLYCVCNQVEFGKMIGCDNDDCEIEWFHYGCVNIESAPAGKWFCHVCRKLPQFKRRRLARH</sequence>
<feature type="domain" description="SWIM-type" evidence="8">
    <location>
        <begin position="124"/>
        <end position="160"/>
    </location>
</feature>
<accession>A0ABY7F025</accession>
<dbReference type="InterPro" id="IPR011604">
    <property type="entry name" value="PDDEXK-like_dom_sf"/>
</dbReference>
<evidence type="ECO:0000313" key="9">
    <source>
        <dbReference type="EMBL" id="WAR14684.1"/>
    </source>
</evidence>
<dbReference type="PROSITE" id="PS50016">
    <property type="entry name" value="ZF_PHD_2"/>
    <property type="match status" value="1"/>
</dbReference>
<dbReference type="Gene3D" id="3.30.40.10">
    <property type="entry name" value="Zinc/RING finger domain, C3HC4 (zinc finger)"/>
    <property type="match status" value="1"/>
</dbReference>
<dbReference type="InterPro" id="IPR013083">
    <property type="entry name" value="Znf_RING/FYVE/PHD"/>
</dbReference>
<evidence type="ECO:0000256" key="4">
    <source>
        <dbReference type="ARBA" id="ARBA00022833"/>
    </source>
</evidence>
<gene>
    <name evidence="9" type="ORF">MAR_004789</name>
</gene>
<protein>
    <recommendedName>
        <fullName evidence="1">Inhibitor of growth protein 3</fullName>
    </recommendedName>
</protein>
<organism evidence="9 10">
    <name type="scientific">Mya arenaria</name>
    <name type="common">Soft-shell clam</name>
    <dbReference type="NCBI Taxonomy" id="6604"/>
    <lineage>
        <taxon>Eukaryota</taxon>
        <taxon>Metazoa</taxon>
        <taxon>Spiralia</taxon>
        <taxon>Lophotrochozoa</taxon>
        <taxon>Mollusca</taxon>
        <taxon>Bivalvia</taxon>
        <taxon>Autobranchia</taxon>
        <taxon>Heteroconchia</taxon>
        <taxon>Euheterodonta</taxon>
        <taxon>Imparidentia</taxon>
        <taxon>Neoheterodontei</taxon>
        <taxon>Myida</taxon>
        <taxon>Myoidea</taxon>
        <taxon>Myidae</taxon>
        <taxon>Mya</taxon>
    </lineage>
</organism>
<dbReference type="PROSITE" id="PS01359">
    <property type="entry name" value="ZF_PHD_1"/>
    <property type="match status" value="1"/>
</dbReference>
<dbReference type="Proteomes" id="UP001164746">
    <property type="component" value="Chromosome 9"/>
</dbReference>
<evidence type="ECO:0000256" key="6">
    <source>
        <dbReference type="SAM" id="MobiDB-lite"/>
    </source>
</evidence>
<dbReference type="InterPro" id="IPR011335">
    <property type="entry name" value="Restrct_endonuc-II-like"/>
</dbReference>
<evidence type="ECO:0000259" key="7">
    <source>
        <dbReference type="PROSITE" id="PS50016"/>
    </source>
</evidence>